<reference evidence="2" key="1">
    <citation type="submission" date="2020-03" db="EMBL/GenBank/DDBJ databases">
        <authorList>
            <person name="Weist P."/>
        </authorList>
    </citation>
    <scope>NUCLEOTIDE SEQUENCE</scope>
</reference>
<dbReference type="Proteomes" id="UP001153269">
    <property type="component" value="Unassembled WGS sequence"/>
</dbReference>
<name>A0A9N7V9D2_PLEPL</name>
<sequence length="159" mass="17351">MRLTHSVSTGVFGCHCRSTGSCKLLISLHAHEAPRSPIESTHTYNQYKRERARGTETEREREEEGRHGNVLFDPPSLALGELPLLATALRDGQNAPVALSGVASFAAFEVLSSLRGEDSNGWILLWVNHPKIHCVSMTDRRALLLGDSGMGGDKLGTIF</sequence>
<evidence type="ECO:0000256" key="1">
    <source>
        <dbReference type="SAM" id="MobiDB-lite"/>
    </source>
</evidence>
<dbReference type="EMBL" id="CADEAL010003358">
    <property type="protein sequence ID" value="CAB1444429.1"/>
    <property type="molecule type" value="Genomic_DNA"/>
</dbReference>
<organism evidence="2 3">
    <name type="scientific">Pleuronectes platessa</name>
    <name type="common">European plaice</name>
    <dbReference type="NCBI Taxonomy" id="8262"/>
    <lineage>
        <taxon>Eukaryota</taxon>
        <taxon>Metazoa</taxon>
        <taxon>Chordata</taxon>
        <taxon>Craniata</taxon>
        <taxon>Vertebrata</taxon>
        <taxon>Euteleostomi</taxon>
        <taxon>Actinopterygii</taxon>
        <taxon>Neopterygii</taxon>
        <taxon>Teleostei</taxon>
        <taxon>Neoteleostei</taxon>
        <taxon>Acanthomorphata</taxon>
        <taxon>Carangaria</taxon>
        <taxon>Pleuronectiformes</taxon>
        <taxon>Pleuronectoidei</taxon>
        <taxon>Pleuronectidae</taxon>
        <taxon>Pleuronectes</taxon>
    </lineage>
</organism>
<comment type="caution">
    <text evidence="2">The sequence shown here is derived from an EMBL/GenBank/DDBJ whole genome shotgun (WGS) entry which is preliminary data.</text>
</comment>
<proteinExistence type="predicted"/>
<feature type="compositionally biased region" description="Basic and acidic residues" evidence="1">
    <location>
        <begin position="47"/>
        <end position="67"/>
    </location>
</feature>
<evidence type="ECO:0000313" key="3">
    <source>
        <dbReference type="Proteomes" id="UP001153269"/>
    </source>
</evidence>
<evidence type="ECO:0000313" key="2">
    <source>
        <dbReference type="EMBL" id="CAB1444429.1"/>
    </source>
</evidence>
<dbReference type="AlphaFoldDB" id="A0A9N7V9D2"/>
<keyword evidence="3" id="KW-1185">Reference proteome</keyword>
<gene>
    <name evidence="2" type="ORF">PLEPLA_LOCUS32145</name>
</gene>
<protein>
    <submittedName>
        <fullName evidence="2">Uncharacterized protein</fullName>
    </submittedName>
</protein>
<accession>A0A9N7V9D2</accession>
<feature type="region of interest" description="Disordered" evidence="1">
    <location>
        <begin position="39"/>
        <end position="70"/>
    </location>
</feature>